<accession>A0A9Q0EE38</accession>
<sequence length="99" mass="11010">MSTPQLFQQMAFLNWLSSQSDSDREALMTLTGIGVAKELYMRLTGQDRVDAFKSECIQSIADFVRMHPQASEAALSAEVNKNVLLFAARVKALESMPIL</sequence>
<reference evidence="1" key="1">
    <citation type="submission" date="2022-07" db="EMBL/GenBank/DDBJ databases">
        <title>Chromosome-level genome of Muraenolepis orangiensis.</title>
        <authorList>
            <person name="Kim J."/>
        </authorList>
    </citation>
    <scope>NUCLEOTIDE SEQUENCE</scope>
    <source>
        <strain evidence="1">KU_S4_2022</strain>
        <tissue evidence="1">Muscle</tissue>
    </source>
</reference>
<keyword evidence="2" id="KW-1185">Reference proteome</keyword>
<proteinExistence type="predicted"/>
<evidence type="ECO:0000313" key="1">
    <source>
        <dbReference type="EMBL" id="KAJ3604703.1"/>
    </source>
</evidence>
<protein>
    <submittedName>
        <fullName evidence="1">Uncharacterized protein</fullName>
    </submittedName>
</protein>
<dbReference type="Proteomes" id="UP001148018">
    <property type="component" value="Unassembled WGS sequence"/>
</dbReference>
<organism evidence="1 2">
    <name type="scientific">Muraenolepis orangiensis</name>
    <name type="common">Patagonian moray cod</name>
    <dbReference type="NCBI Taxonomy" id="630683"/>
    <lineage>
        <taxon>Eukaryota</taxon>
        <taxon>Metazoa</taxon>
        <taxon>Chordata</taxon>
        <taxon>Craniata</taxon>
        <taxon>Vertebrata</taxon>
        <taxon>Euteleostomi</taxon>
        <taxon>Actinopterygii</taxon>
        <taxon>Neopterygii</taxon>
        <taxon>Teleostei</taxon>
        <taxon>Neoteleostei</taxon>
        <taxon>Acanthomorphata</taxon>
        <taxon>Zeiogadaria</taxon>
        <taxon>Gadariae</taxon>
        <taxon>Gadiformes</taxon>
        <taxon>Muraenolepidoidei</taxon>
        <taxon>Muraenolepididae</taxon>
        <taxon>Muraenolepis</taxon>
    </lineage>
</organism>
<gene>
    <name evidence="1" type="ORF">NHX12_029443</name>
</gene>
<dbReference type="AlphaFoldDB" id="A0A9Q0EE38"/>
<comment type="caution">
    <text evidence="1">The sequence shown here is derived from an EMBL/GenBank/DDBJ whole genome shotgun (WGS) entry which is preliminary data.</text>
</comment>
<evidence type="ECO:0000313" key="2">
    <source>
        <dbReference type="Proteomes" id="UP001148018"/>
    </source>
</evidence>
<name>A0A9Q0EE38_9TELE</name>
<dbReference type="OrthoDB" id="6019768at2759"/>
<dbReference type="EMBL" id="JANIIK010000044">
    <property type="protein sequence ID" value="KAJ3604703.1"/>
    <property type="molecule type" value="Genomic_DNA"/>
</dbReference>